<reference evidence="2 3" key="1">
    <citation type="submission" date="2017-09" db="EMBL/GenBank/DDBJ databases">
        <authorList>
            <person name="Ehlers B."/>
            <person name="Leendertz F.H."/>
        </authorList>
    </citation>
    <scope>NUCLEOTIDE SEQUENCE [LARGE SCALE GENOMIC DNA]</scope>
    <source>
        <strain evidence="2 3">DSM 46844</strain>
    </source>
</reference>
<proteinExistence type="predicted"/>
<sequence>MSVVERAAEVAIAPLWLACTAGWGVTSALMLTWTAVRERAPSRATALPGDVEAQLRSVA</sequence>
<dbReference type="Proteomes" id="UP000219514">
    <property type="component" value="Unassembled WGS sequence"/>
</dbReference>
<evidence type="ECO:0000313" key="3">
    <source>
        <dbReference type="Proteomes" id="UP000219514"/>
    </source>
</evidence>
<keyword evidence="1" id="KW-1133">Transmembrane helix</keyword>
<protein>
    <submittedName>
        <fullName evidence="2">Uncharacterized protein</fullName>
    </submittedName>
</protein>
<gene>
    <name evidence="2" type="ORF">SAMN06893097_10115</name>
</gene>
<keyword evidence="1" id="KW-0812">Transmembrane</keyword>
<dbReference type="EMBL" id="OBDO01000001">
    <property type="protein sequence ID" value="SNX94227.1"/>
    <property type="molecule type" value="Genomic_DNA"/>
</dbReference>
<name>A0A285E5D9_9ACTN</name>
<dbReference type="RefSeq" id="WP_097203343.1">
    <property type="nucleotide sequence ID" value="NZ_JACHXB010000001.1"/>
</dbReference>
<evidence type="ECO:0000313" key="2">
    <source>
        <dbReference type="EMBL" id="SNX94227.1"/>
    </source>
</evidence>
<keyword evidence="3" id="KW-1185">Reference proteome</keyword>
<evidence type="ECO:0000256" key="1">
    <source>
        <dbReference type="SAM" id="Phobius"/>
    </source>
</evidence>
<organism evidence="2 3">
    <name type="scientific">Geodermatophilus sabuli</name>
    <dbReference type="NCBI Taxonomy" id="1564158"/>
    <lineage>
        <taxon>Bacteria</taxon>
        <taxon>Bacillati</taxon>
        <taxon>Actinomycetota</taxon>
        <taxon>Actinomycetes</taxon>
        <taxon>Geodermatophilales</taxon>
        <taxon>Geodermatophilaceae</taxon>
        <taxon>Geodermatophilus</taxon>
    </lineage>
</organism>
<keyword evidence="1" id="KW-0472">Membrane</keyword>
<accession>A0A285E5D9</accession>
<feature type="transmembrane region" description="Helical" evidence="1">
    <location>
        <begin position="12"/>
        <end position="33"/>
    </location>
</feature>
<dbReference type="AlphaFoldDB" id="A0A285E5D9"/>